<name>A0A5Q2MA58_9ACTN</name>
<dbReference type="InterPro" id="IPR036873">
    <property type="entry name" value="Rhodanese-like_dom_sf"/>
</dbReference>
<accession>A0A5Q2MA58</accession>
<dbReference type="EMBL" id="CP045737">
    <property type="protein sequence ID" value="QGG39987.1"/>
    <property type="molecule type" value="Genomic_DNA"/>
</dbReference>
<dbReference type="Proteomes" id="UP000392064">
    <property type="component" value="Chromosome"/>
</dbReference>
<dbReference type="InterPro" id="IPR050229">
    <property type="entry name" value="GlpE_sulfurtransferase"/>
</dbReference>
<dbReference type="InterPro" id="IPR001763">
    <property type="entry name" value="Rhodanese-like_dom"/>
</dbReference>
<reference evidence="1 2" key="1">
    <citation type="submission" date="2019-11" db="EMBL/GenBank/DDBJ databases">
        <authorList>
            <person name="Li J."/>
        </authorList>
    </citation>
    <scope>NUCLEOTIDE SEQUENCE [LARGE SCALE GENOMIC DNA]</scope>
    <source>
        <strain evidence="1 2">MF47</strain>
    </source>
</reference>
<organism evidence="1 2">
    <name type="scientific">Aeromicrobium yanjiei</name>
    <dbReference type="NCBI Taxonomy" id="2662028"/>
    <lineage>
        <taxon>Bacteria</taxon>
        <taxon>Bacillati</taxon>
        <taxon>Actinomycetota</taxon>
        <taxon>Actinomycetes</taxon>
        <taxon>Propionibacteriales</taxon>
        <taxon>Nocardioidaceae</taxon>
        <taxon>Aeromicrobium</taxon>
    </lineage>
</organism>
<dbReference type="RefSeq" id="WP_153651260.1">
    <property type="nucleotide sequence ID" value="NZ_CP045737.1"/>
</dbReference>
<dbReference type="SUPFAM" id="SSF52821">
    <property type="entry name" value="Rhodanese/Cell cycle control phosphatase"/>
    <property type="match status" value="1"/>
</dbReference>
<sequence length="105" mass="11110">MTDAGIPTVDVRDVPSPIPDDVVVLDVREDNEWQAGHIDGAVHIPLGDLPARVGDLDPEVRTLVVCHVGGRSARATQWLQAQGIDASNVEGGMAAWEQAGRPIVA</sequence>
<dbReference type="Pfam" id="PF00581">
    <property type="entry name" value="Rhodanese"/>
    <property type="match status" value="1"/>
</dbReference>
<dbReference type="KEGG" id="aef:GEV26_00555"/>
<dbReference type="CDD" id="cd00158">
    <property type="entry name" value="RHOD"/>
    <property type="match status" value="1"/>
</dbReference>
<proteinExistence type="predicted"/>
<dbReference type="PANTHER" id="PTHR43031">
    <property type="entry name" value="FAD-DEPENDENT OXIDOREDUCTASE"/>
    <property type="match status" value="1"/>
</dbReference>
<dbReference type="Gene3D" id="3.40.250.10">
    <property type="entry name" value="Rhodanese-like domain"/>
    <property type="match status" value="1"/>
</dbReference>
<evidence type="ECO:0000313" key="1">
    <source>
        <dbReference type="EMBL" id="QGG39987.1"/>
    </source>
</evidence>
<keyword evidence="2" id="KW-1185">Reference proteome</keyword>
<gene>
    <name evidence="1" type="ORF">GEV26_00555</name>
</gene>
<evidence type="ECO:0000313" key="2">
    <source>
        <dbReference type="Proteomes" id="UP000392064"/>
    </source>
</evidence>
<dbReference type="PROSITE" id="PS50206">
    <property type="entry name" value="RHODANESE_3"/>
    <property type="match status" value="1"/>
</dbReference>
<protein>
    <submittedName>
        <fullName evidence="1">Rhodanese-like domain-containing protein</fullName>
    </submittedName>
</protein>
<dbReference type="PANTHER" id="PTHR43031:SF1">
    <property type="entry name" value="PYRIDINE NUCLEOTIDE-DISULPHIDE OXIDOREDUCTASE"/>
    <property type="match status" value="1"/>
</dbReference>
<dbReference type="AlphaFoldDB" id="A0A5Q2MA58"/>
<dbReference type="SMART" id="SM00450">
    <property type="entry name" value="RHOD"/>
    <property type="match status" value="1"/>
</dbReference>